<dbReference type="InterPro" id="IPR004087">
    <property type="entry name" value="KH_dom"/>
</dbReference>
<dbReference type="SUPFAM" id="SSF54791">
    <property type="entry name" value="Eukaryotic type KH-domain (KH-domain type I)"/>
    <property type="match status" value="1"/>
</dbReference>
<evidence type="ECO:0000256" key="2">
    <source>
        <dbReference type="ARBA" id="ARBA00022835"/>
    </source>
</evidence>
<dbReference type="InterPro" id="IPR054371">
    <property type="entry name" value="RRP4_N"/>
</dbReference>
<dbReference type="InterPro" id="IPR003029">
    <property type="entry name" value="S1_domain"/>
</dbReference>
<gene>
    <name evidence="4 6" type="primary">rrp4</name>
    <name evidence="6" type="ORF">OdinLCB4_004460</name>
</gene>
<feature type="domain" description="S1 motif" evidence="5">
    <location>
        <begin position="64"/>
        <end position="136"/>
    </location>
</feature>
<dbReference type="GO" id="GO:0071051">
    <property type="term" value="P:poly(A)-dependent snoRNA 3'-end processing"/>
    <property type="evidence" value="ECO:0007669"/>
    <property type="project" value="TreeGrafter"/>
</dbReference>
<evidence type="ECO:0000259" key="5">
    <source>
        <dbReference type="PROSITE" id="PS50126"/>
    </source>
</evidence>
<dbReference type="InterPro" id="IPR026699">
    <property type="entry name" value="Exosome_RNA_bind1/RRP40/RRP4"/>
</dbReference>
<dbReference type="GO" id="GO:0005737">
    <property type="term" value="C:cytoplasm"/>
    <property type="evidence" value="ECO:0007669"/>
    <property type="project" value="UniProtKB-SubCell"/>
</dbReference>
<dbReference type="GO" id="GO:0034475">
    <property type="term" value="P:U4 snRNA 3'-end processing"/>
    <property type="evidence" value="ECO:0007669"/>
    <property type="project" value="TreeGrafter"/>
</dbReference>
<dbReference type="InterPro" id="IPR012340">
    <property type="entry name" value="NA-bd_OB-fold"/>
</dbReference>
<dbReference type="EMBL" id="CP091871">
    <property type="protein sequence ID" value="WEU39741.1"/>
    <property type="molecule type" value="Genomic_DNA"/>
</dbReference>
<evidence type="ECO:0000256" key="3">
    <source>
        <dbReference type="ARBA" id="ARBA00022884"/>
    </source>
</evidence>
<name>A0AAF0D161_ODILC</name>
<dbReference type="Proteomes" id="UP000186851">
    <property type="component" value="Chromosome"/>
</dbReference>
<evidence type="ECO:0000256" key="1">
    <source>
        <dbReference type="ARBA" id="ARBA00022490"/>
    </source>
</evidence>
<dbReference type="PROSITE" id="PS50126">
    <property type="entry name" value="S1"/>
    <property type="match status" value="1"/>
</dbReference>
<dbReference type="PANTHER" id="PTHR21321:SF4">
    <property type="entry name" value="EXOSOME COMPLEX COMPONENT RRP4"/>
    <property type="match status" value="1"/>
</dbReference>
<dbReference type="GO" id="GO:0000467">
    <property type="term" value="P:exonucleolytic trimming to generate mature 3'-end of 5.8S rRNA from tricistronic rRNA transcript (SSU-rRNA, 5.8S rRNA, LSU-rRNA)"/>
    <property type="evidence" value="ECO:0007669"/>
    <property type="project" value="TreeGrafter"/>
</dbReference>
<keyword evidence="2 4" id="KW-0271">Exosome</keyword>
<dbReference type="Pfam" id="PF07650">
    <property type="entry name" value="KH_2"/>
    <property type="match status" value="1"/>
</dbReference>
<keyword evidence="3 4" id="KW-0694">RNA-binding</keyword>
<dbReference type="InterPro" id="IPR023474">
    <property type="entry name" value="Rrp4"/>
</dbReference>
<keyword evidence="1 4" id="KW-0963">Cytoplasm</keyword>
<dbReference type="NCBIfam" id="NF003181">
    <property type="entry name" value="PRK04163.1-1"/>
    <property type="match status" value="1"/>
</dbReference>
<reference evidence="6" key="2">
    <citation type="journal article" date="2022" name="Nat. Microbiol.">
        <title>A closed Candidatus Odinarchaeum chromosome exposes Asgard archaeal viruses.</title>
        <authorList>
            <person name="Tamarit D."/>
            <person name="Caceres E.F."/>
            <person name="Krupovic M."/>
            <person name="Nijland R."/>
            <person name="Eme L."/>
            <person name="Robinson N.P."/>
            <person name="Ettema T.J.G."/>
        </authorList>
    </citation>
    <scope>NUCLEOTIDE SEQUENCE</scope>
    <source>
        <strain evidence="6">LCB_4</strain>
    </source>
</reference>
<sequence>MPVNFENNQIVSPGELLAEGDYLSGEGSFKEGGKVYSSILGLAVLKGKLVSVIPLQGPYHPKVGDIVIGKVLNSSPAGMRIDINSFYSAAIFPSSANETGRRGREKFTQFDVGENIIAKIISFDRTHDPILTVDEEGLGKLVGGRIVKIHPTRVPRVIGKKGSMIKLLKEELTDKIKIGQNGIIWFSTNNDLIEDILVTVLKKIEREAHTSGLTDRVKETIKKLKEEKLNVIRRKNP</sequence>
<evidence type="ECO:0000313" key="6">
    <source>
        <dbReference type="EMBL" id="WEU39741.1"/>
    </source>
</evidence>
<evidence type="ECO:0000313" key="7">
    <source>
        <dbReference type="Proteomes" id="UP000186851"/>
    </source>
</evidence>
<dbReference type="Gene3D" id="3.30.1370.10">
    <property type="entry name" value="K Homology domain, type 1"/>
    <property type="match status" value="1"/>
</dbReference>
<comment type="similarity">
    <text evidence="4">Belongs to the RRP4 family.</text>
</comment>
<dbReference type="Gene3D" id="2.40.50.140">
    <property type="entry name" value="Nucleic acid-binding proteins"/>
    <property type="match status" value="1"/>
</dbReference>
<dbReference type="InterPro" id="IPR036612">
    <property type="entry name" value="KH_dom_type_1_sf"/>
</dbReference>
<dbReference type="PANTHER" id="PTHR21321">
    <property type="entry name" value="PNAS-3 RELATED"/>
    <property type="match status" value="1"/>
</dbReference>
<dbReference type="HAMAP" id="MF_00623">
    <property type="entry name" value="Exosome_Rrp4"/>
    <property type="match status" value="1"/>
</dbReference>
<comment type="subcellular location">
    <subcellularLocation>
        <location evidence="4">Cytoplasm</location>
    </subcellularLocation>
</comment>
<dbReference type="SMART" id="SM00322">
    <property type="entry name" value="KH"/>
    <property type="match status" value="1"/>
</dbReference>
<dbReference type="Gene3D" id="2.40.50.100">
    <property type="match status" value="1"/>
</dbReference>
<dbReference type="CDD" id="cd22524">
    <property type="entry name" value="KH-I_Rrp4_prokar"/>
    <property type="match status" value="1"/>
</dbReference>
<reference evidence="6" key="1">
    <citation type="journal article" date="2017" name="Nature">
        <title>Asgard archaea illuminate the origin of eukaryotic cellular complexity.</title>
        <authorList>
            <person name="Zaremba-Niedzwiedzka K."/>
            <person name="Caceres E.F."/>
            <person name="Saw J.H."/>
            <person name="Backstrom D."/>
            <person name="Juzokaite L."/>
            <person name="Vancaester E."/>
            <person name="Seitz K.W."/>
            <person name="Anantharaman K."/>
            <person name="Starnawski P."/>
            <person name="Kjeldsen K.U."/>
            <person name="Scott M.B."/>
            <person name="Nunoura T."/>
            <person name="Banfield J.F."/>
            <person name="Schramm A."/>
            <person name="Baker B.J."/>
            <person name="Spang A."/>
            <person name="Ettema T.J.G."/>
        </authorList>
    </citation>
    <scope>NUCLEOTIDE SEQUENCE</scope>
    <source>
        <strain evidence="6">LCB_4</strain>
    </source>
</reference>
<evidence type="ECO:0000256" key="4">
    <source>
        <dbReference type="HAMAP-Rule" id="MF_00623"/>
    </source>
</evidence>
<dbReference type="KEGG" id="oyw:OdinLCB4_004460"/>
<dbReference type="SUPFAM" id="SSF110324">
    <property type="entry name" value="Ribosomal L27 protein-like"/>
    <property type="match status" value="1"/>
</dbReference>
<dbReference type="GO" id="GO:0000178">
    <property type="term" value="C:exosome (RNase complex)"/>
    <property type="evidence" value="ECO:0007669"/>
    <property type="project" value="UniProtKB-KW"/>
</dbReference>
<comment type="subunit">
    <text evidence="4">Component of the archaeal exosome complex. Forms a trimer of Rrp4 and/or Csl4 subunits. The trimer associates with an hexameric ring-like arrangement composed of 3 Rrp41-Rrp42 heterodimers.</text>
</comment>
<organism evidence="6 7">
    <name type="scientific">Odinarchaeota yellowstonii (strain LCB_4)</name>
    <dbReference type="NCBI Taxonomy" id="1841599"/>
    <lineage>
        <taxon>Archaea</taxon>
        <taxon>Promethearchaeati</taxon>
        <taxon>Candidatus Odinarchaeota</taxon>
        <taxon>Candidatus Odinarchaeia</taxon>
        <taxon>Candidatus Odinarchaeales</taxon>
        <taxon>Candidatus Odinarchaeaceae</taxon>
        <taxon>Candidatus Odinarchaeum</taxon>
    </lineage>
</organism>
<dbReference type="SMART" id="SM00316">
    <property type="entry name" value="S1"/>
    <property type="match status" value="1"/>
</dbReference>
<comment type="function">
    <text evidence="4">Non-catalytic component of the exosome, which is a complex involved in RNA degradation. Increases the RNA binding and the efficiency of RNA degradation. Confers strong poly(A) specificity to the exosome.</text>
</comment>
<dbReference type="InterPro" id="IPR004044">
    <property type="entry name" value="KH_dom_type_2"/>
</dbReference>
<dbReference type="Pfam" id="PF22625">
    <property type="entry name" value="ECR1_N_2"/>
    <property type="match status" value="1"/>
</dbReference>
<accession>A0AAF0D161</accession>
<dbReference type="GO" id="GO:0071034">
    <property type="term" value="P:CUT catabolic process"/>
    <property type="evidence" value="ECO:0007669"/>
    <property type="project" value="TreeGrafter"/>
</dbReference>
<dbReference type="AlphaFoldDB" id="A0AAF0D161"/>
<protein>
    <recommendedName>
        <fullName evidence="4">Exosome complex component Rrp4</fullName>
    </recommendedName>
</protein>
<dbReference type="SUPFAM" id="SSF50249">
    <property type="entry name" value="Nucleic acid-binding proteins"/>
    <property type="match status" value="1"/>
</dbReference>
<dbReference type="GO" id="GO:0008143">
    <property type="term" value="F:poly(A) binding"/>
    <property type="evidence" value="ECO:0007669"/>
    <property type="project" value="InterPro"/>
</dbReference>
<proteinExistence type="inferred from homology"/>